<accession>A0A926DQM7</accession>
<comment type="caution">
    <text evidence="1">The sequence shown here is derived from an EMBL/GenBank/DDBJ whole genome shotgun (WGS) entry which is preliminary data.</text>
</comment>
<dbReference type="AlphaFoldDB" id="A0A926DQM7"/>
<sequence length="287" mass="32878">MPERYELPGDDERTLLREGVVRALRAVPMHFTSTINMEGLSAIDLFALNTLLGGAIEEQTVATLNETRAIWDPEGRWADYEFKRYAESFPDVRLERNGGDAPVIGIELKGWYLLAKEEMPSFRFRASANAMTIWDLIAVFPWSLSNVISGTPILESPYIEQAKYVADLRTYYWEHRSATAKPVDHADTHPYPDAGSSYSDTVHDDKGGNFGRIARVPGLMDDWIEEAMKTNLAGIEARWWVRFLKLFDERGDEEAIRIRFERLAQSIGRGTEWTEEVVQHVMRLMEM</sequence>
<dbReference type="Proteomes" id="UP000657006">
    <property type="component" value="Unassembled WGS sequence"/>
</dbReference>
<proteinExistence type="predicted"/>
<protein>
    <submittedName>
        <fullName evidence="1">Uncharacterized protein</fullName>
    </submittedName>
</protein>
<evidence type="ECO:0000313" key="2">
    <source>
        <dbReference type="Proteomes" id="UP000657006"/>
    </source>
</evidence>
<gene>
    <name evidence="1" type="ORF">H8730_07645</name>
</gene>
<evidence type="ECO:0000313" key="1">
    <source>
        <dbReference type="EMBL" id="MBC8543415.1"/>
    </source>
</evidence>
<name>A0A926DQM7_9FIRM</name>
<organism evidence="1 2">
    <name type="scientific">Bianquea renquensis</name>
    <dbReference type="NCBI Taxonomy" id="2763661"/>
    <lineage>
        <taxon>Bacteria</taxon>
        <taxon>Bacillati</taxon>
        <taxon>Bacillota</taxon>
        <taxon>Clostridia</taxon>
        <taxon>Eubacteriales</taxon>
        <taxon>Bianqueaceae</taxon>
        <taxon>Bianquea</taxon>
    </lineage>
</organism>
<dbReference type="RefSeq" id="WP_177719583.1">
    <property type="nucleotide sequence ID" value="NZ_JACRSQ010000009.1"/>
</dbReference>
<dbReference type="EMBL" id="JACRSQ010000009">
    <property type="protein sequence ID" value="MBC8543415.1"/>
    <property type="molecule type" value="Genomic_DNA"/>
</dbReference>
<reference evidence="1" key="1">
    <citation type="submission" date="2020-08" db="EMBL/GenBank/DDBJ databases">
        <title>Genome public.</title>
        <authorList>
            <person name="Liu C."/>
            <person name="Sun Q."/>
        </authorList>
    </citation>
    <scope>NUCLEOTIDE SEQUENCE</scope>
    <source>
        <strain evidence="1">NSJ-32</strain>
    </source>
</reference>
<keyword evidence="2" id="KW-1185">Reference proteome</keyword>